<dbReference type="RefSeq" id="WP_394804646.1">
    <property type="nucleotide sequence ID" value="NZ_JABFFQ010000004.1"/>
</dbReference>
<dbReference type="SUPFAM" id="SSF48371">
    <property type="entry name" value="ARM repeat"/>
    <property type="match status" value="1"/>
</dbReference>
<evidence type="ECO:0008006" key="3">
    <source>
        <dbReference type="Google" id="ProtNLM"/>
    </source>
</evidence>
<proteinExistence type="predicted"/>
<protein>
    <recommendedName>
        <fullName evidence="3">HEAT repeat domain-containing protein</fullName>
    </recommendedName>
</protein>
<dbReference type="InterPro" id="IPR011989">
    <property type="entry name" value="ARM-like"/>
</dbReference>
<reference evidence="1 2" key="1">
    <citation type="submission" date="2020-05" db="EMBL/GenBank/DDBJ databases">
        <title>Isolation and characterization of methanoarchaea from a cold seep at offshore SW Taiwan.</title>
        <authorList>
            <person name="Chen Y.-W."/>
            <person name="Chen S.-C."/>
            <person name="Lai M.-C."/>
        </authorList>
    </citation>
    <scope>NUCLEOTIDE SEQUENCE [LARGE SCALE GENOMIC DNA]</scope>
    <source>
        <strain evidence="1 2">YWC-01</strain>
    </source>
</reference>
<dbReference type="Pfam" id="PF03130">
    <property type="entry name" value="HEAT_PBS"/>
    <property type="match status" value="1"/>
</dbReference>
<organism evidence="1 2">
    <name type="scientific">Methanoculleus nereidis</name>
    <dbReference type="NCBI Taxonomy" id="2735141"/>
    <lineage>
        <taxon>Archaea</taxon>
        <taxon>Methanobacteriati</taxon>
        <taxon>Methanobacteriota</taxon>
        <taxon>Stenosarchaea group</taxon>
        <taxon>Methanomicrobia</taxon>
        <taxon>Methanomicrobiales</taxon>
        <taxon>Methanomicrobiaceae</taxon>
        <taxon>Methanoculleus</taxon>
    </lineage>
</organism>
<sequence length="60" mass="6921">MEIVTRKTARTAQLAAIRALGESGDPRAIELLSSFSNHPDMDFRRYARKAIELIHSHWER</sequence>
<dbReference type="InterPro" id="IPR004155">
    <property type="entry name" value="PBS_lyase_HEAT"/>
</dbReference>
<name>A0ABU3Z2M1_9EURY</name>
<evidence type="ECO:0000313" key="2">
    <source>
        <dbReference type="Proteomes" id="UP001273768"/>
    </source>
</evidence>
<dbReference type="Gene3D" id="1.25.10.10">
    <property type="entry name" value="Leucine-rich Repeat Variant"/>
    <property type="match status" value="1"/>
</dbReference>
<gene>
    <name evidence="1" type="ORF">HL657_06540</name>
</gene>
<accession>A0ABU3Z2M1</accession>
<comment type="caution">
    <text evidence="1">The sequence shown here is derived from an EMBL/GenBank/DDBJ whole genome shotgun (WGS) entry which is preliminary data.</text>
</comment>
<keyword evidence="2" id="KW-1185">Reference proteome</keyword>
<dbReference type="EMBL" id="JABFFQ010000004">
    <property type="protein sequence ID" value="MDV4342835.1"/>
    <property type="molecule type" value="Genomic_DNA"/>
</dbReference>
<dbReference type="Proteomes" id="UP001273768">
    <property type="component" value="Unassembled WGS sequence"/>
</dbReference>
<dbReference type="InterPro" id="IPR016024">
    <property type="entry name" value="ARM-type_fold"/>
</dbReference>
<evidence type="ECO:0000313" key="1">
    <source>
        <dbReference type="EMBL" id="MDV4342835.1"/>
    </source>
</evidence>